<dbReference type="PANTHER" id="PTHR15323">
    <property type="entry name" value="D123 PROTEIN"/>
    <property type="match status" value="1"/>
</dbReference>
<feature type="region of interest" description="Disordered" evidence="2">
    <location>
        <begin position="520"/>
        <end position="565"/>
    </location>
</feature>
<dbReference type="InterPro" id="IPR009772">
    <property type="entry name" value="CDC123"/>
</dbReference>
<protein>
    <recommendedName>
        <fullName evidence="5">Cell division cycle protein 123</fullName>
    </recommendedName>
</protein>
<comment type="similarity">
    <text evidence="1">Belongs to the CDC123 family.</text>
</comment>
<dbReference type="AlphaFoldDB" id="A0A835TIS5"/>
<organism evidence="3 4">
    <name type="scientific">Chlamydomonas incerta</name>
    <dbReference type="NCBI Taxonomy" id="51695"/>
    <lineage>
        <taxon>Eukaryota</taxon>
        <taxon>Viridiplantae</taxon>
        <taxon>Chlorophyta</taxon>
        <taxon>core chlorophytes</taxon>
        <taxon>Chlorophyceae</taxon>
        <taxon>CS clade</taxon>
        <taxon>Chlamydomonadales</taxon>
        <taxon>Chlamydomonadaceae</taxon>
        <taxon>Chlamydomonas</taxon>
    </lineage>
</organism>
<evidence type="ECO:0000256" key="1">
    <source>
        <dbReference type="ARBA" id="ARBA00011047"/>
    </source>
</evidence>
<feature type="region of interest" description="Disordered" evidence="2">
    <location>
        <begin position="417"/>
        <end position="438"/>
    </location>
</feature>
<feature type="region of interest" description="Disordered" evidence="2">
    <location>
        <begin position="62"/>
        <end position="119"/>
    </location>
</feature>
<accession>A0A835TIS5</accession>
<feature type="compositionally biased region" description="Low complexity" evidence="2">
    <location>
        <begin position="212"/>
        <end position="224"/>
    </location>
</feature>
<dbReference type="Proteomes" id="UP000650467">
    <property type="component" value="Unassembled WGS sequence"/>
</dbReference>
<gene>
    <name evidence="3" type="ORF">HXX76_004036</name>
</gene>
<feature type="compositionally biased region" description="Low complexity" evidence="2">
    <location>
        <begin position="110"/>
        <end position="119"/>
    </location>
</feature>
<evidence type="ECO:0000256" key="2">
    <source>
        <dbReference type="SAM" id="MobiDB-lite"/>
    </source>
</evidence>
<name>A0A835TIS5_CHLIN</name>
<reference evidence="3" key="1">
    <citation type="journal article" date="2020" name="bioRxiv">
        <title>Comparative genomics of Chlamydomonas.</title>
        <authorList>
            <person name="Craig R.J."/>
            <person name="Hasan A.R."/>
            <person name="Ness R.W."/>
            <person name="Keightley P.D."/>
        </authorList>
    </citation>
    <scope>NUCLEOTIDE SEQUENCE</scope>
    <source>
        <strain evidence="3">SAG 7.73</strain>
    </source>
</reference>
<feature type="compositionally biased region" description="Gly residues" evidence="2">
    <location>
        <begin position="426"/>
        <end position="435"/>
    </location>
</feature>
<evidence type="ECO:0000313" key="3">
    <source>
        <dbReference type="EMBL" id="KAG2441184.1"/>
    </source>
</evidence>
<keyword evidence="4" id="KW-1185">Reference proteome</keyword>
<dbReference type="Pfam" id="PF07065">
    <property type="entry name" value="D123"/>
    <property type="match status" value="2"/>
</dbReference>
<comment type="caution">
    <text evidence="3">The sequence shown here is derived from an EMBL/GenBank/DDBJ whole genome shotgun (WGS) entry which is preliminary data.</text>
</comment>
<evidence type="ECO:0000313" key="4">
    <source>
        <dbReference type="Proteomes" id="UP000650467"/>
    </source>
</evidence>
<feature type="region of interest" description="Disordered" evidence="2">
    <location>
        <begin position="207"/>
        <end position="281"/>
    </location>
</feature>
<sequence>MTGLPQLVSLKTAIVPLPPAFLGYLQEDGLFVDDGNAGVRLLDNIDAGLVVEGEYRRDDWDDELQAGAPGGLAPQPSPSGPLNAARGGVLSGSGPSFSGAEDTHRERRGSSSTASSSGVSVAGQSADWKLRFPQLRVAIEEAIESLGGRVVPKLNWSAPTDALWVSATNSLACRNADEVVLMLKSSDRVSHDVELLEAAAAAWGPGIDEEATAGSNGDASSASGPEAASRMGGCGDGVGLQAMASAGDSDGDARSAAGGQPPQHSDLHEHAAAGSGPTRGSSCPLRPVLVLKKYQQLRPEREFRCFVRAGRLVAVSQRDVSQAFPALSPDVVAEVRRRVWRFWEERLGSGSRLSLDNCALDVYVPFDSPSWQSVRLVDVNPLLDTTSPLLYDWAELGFGLTAVPAAADLLGQLRTVTSSAQQDRSNGGGSGSGGGRVDESWMEEAVGTTSLTPPESAEQLQVRVVESSGNASGGGGGAGGVSLAGLTGPMLLGSRTALAMPYDMLGIADSVDKMIEVMSRQQQGAGRAGGAGDEANSTEDESEPTSDDQDEGDQQGRTGAGAVSATVATADEALAQDELAALFGGGGEQAALRDGDALELQDLVSGLDGSG</sequence>
<proteinExistence type="inferred from homology"/>
<feature type="compositionally biased region" description="Acidic residues" evidence="2">
    <location>
        <begin position="536"/>
        <end position="553"/>
    </location>
</feature>
<dbReference type="GO" id="GO:0005737">
    <property type="term" value="C:cytoplasm"/>
    <property type="evidence" value="ECO:0007669"/>
    <property type="project" value="TreeGrafter"/>
</dbReference>
<evidence type="ECO:0008006" key="5">
    <source>
        <dbReference type="Google" id="ProtNLM"/>
    </source>
</evidence>
<dbReference type="OrthoDB" id="360540at2759"/>
<dbReference type="EMBL" id="JAEHOC010000006">
    <property type="protein sequence ID" value="KAG2441184.1"/>
    <property type="molecule type" value="Genomic_DNA"/>
</dbReference>
<dbReference type="PANTHER" id="PTHR15323:SF6">
    <property type="entry name" value="CELL DIVISION CYCLE PROTEIN 123 HOMOLOG"/>
    <property type="match status" value="1"/>
</dbReference>
<feature type="compositionally biased region" description="Low complexity" evidence="2">
    <location>
        <begin position="242"/>
        <end position="259"/>
    </location>
</feature>